<dbReference type="Pfam" id="PF14689">
    <property type="entry name" value="SPOB_a"/>
    <property type="match status" value="1"/>
</dbReference>
<dbReference type="InterPro" id="IPR016120">
    <property type="entry name" value="Sig_transdc_His_kin_SpoOB"/>
</dbReference>
<dbReference type="Gene3D" id="1.10.287.130">
    <property type="match status" value="1"/>
</dbReference>
<dbReference type="EMBL" id="FOTS01000013">
    <property type="protein sequence ID" value="SFL68639.1"/>
    <property type="molecule type" value="Genomic_DNA"/>
</dbReference>
<feature type="domain" description="SpoOB alpha-helical" evidence="4">
    <location>
        <begin position="5"/>
        <end position="57"/>
    </location>
</feature>
<dbReference type="OrthoDB" id="1634477at2"/>
<dbReference type="Proteomes" id="UP000199520">
    <property type="component" value="Unassembled WGS sequence"/>
</dbReference>
<dbReference type="InterPro" id="IPR039506">
    <property type="entry name" value="SPOB_a"/>
</dbReference>
<keyword evidence="6" id="KW-1185">Reference proteome</keyword>
<evidence type="ECO:0000256" key="1">
    <source>
        <dbReference type="ARBA" id="ARBA00022553"/>
    </source>
</evidence>
<dbReference type="GO" id="GO:0000155">
    <property type="term" value="F:phosphorelay sensor kinase activity"/>
    <property type="evidence" value="ECO:0007669"/>
    <property type="project" value="InterPro"/>
</dbReference>
<dbReference type="SUPFAM" id="SSF55890">
    <property type="entry name" value="Sporulation response regulatory protein Spo0B"/>
    <property type="match status" value="1"/>
</dbReference>
<gene>
    <name evidence="5" type="ORF">SAMN04490355_101384</name>
</gene>
<keyword evidence="1" id="KW-0597">Phosphoprotein</keyword>
<sequence length="74" mass="8645">MENHEVCEEIVTLLRKQRHDFVNHLQVIHAMLQMGRREKALLYIEELAKDPALVSDAVKAYEERCAYLHKADPS</sequence>
<evidence type="ECO:0000256" key="3">
    <source>
        <dbReference type="ARBA" id="ARBA00022777"/>
    </source>
</evidence>
<organism evidence="5 6">
    <name type="scientific">Pelosinus propionicus DSM 13327</name>
    <dbReference type="NCBI Taxonomy" id="1123291"/>
    <lineage>
        <taxon>Bacteria</taxon>
        <taxon>Bacillati</taxon>
        <taxon>Bacillota</taxon>
        <taxon>Negativicutes</taxon>
        <taxon>Selenomonadales</taxon>
        <taxon>Sporomusaceae</taxon>
        <taxon>Pelosinus</taxon>
    </lineage>
</organism>
<reference evidence="6" key="1">
    <citation type="submission" date="2016-10" db="EMBL/GenBank/DDBJ databases">
        <authorList>
            <person name="Varghese N."/>
            <person name="Submissions S."/>
        </authorList>
    </citation>
    <scope>NUCLEOTIDE SEQUENCE [LARGE SCALE GENOMIC DNA]</scope>
    <source>
        <strain evidence="6">DSM 13327</strain>
    </source>
</reference>
<evidence type="ECO:0000313" key="5">
    <source>
        <dbReference type="EMBL" id="SFL68639.1"/>
    </source>
</evidence>
<protein>
    <submittedName>
        <fullName evidence="5">Sensor_kinase_SpoOB-type, alpha-helical domain</fullName>
    </submittedName>
</protein>
<evidence type="ECO:0000256" key="2">
    <source>
        <dbReference type="ARBA" id="ARBA00022679"/>
    </source>
</evidence>
<dbReference type="RefSeq" id="WP_090935555.1">
    <property type="nucleotide sequence ID" value="NZ_FOTS01000013.1"/>
</dbReference>
<keyword evidence="3 5" id="KW-0418">Kinase</keyword>
<keyword evidence="2" id="KW-0808">Transferase</keyword>
<accession>A0A1I4JQ02</accession>
<name>A0A1I4JQ02_9FIRM</name>
<dbReference type="STRING" id="1123291.SAMN04490355_101384"/>
<evidence type="ECO:0000259" key="4">
    <source>
        <dbReference type="Pfam" id="PF14689"/>
    </source>
</evidence>
<dbReference type="AlphaFoldDB" id="A0A1I4JQ02"/>
<proteinExistence type="predicted"/>
<evidence type="ECO:0000313" key="6">
    <source>
        <dbReference type="Proteomes" id="UP000199520"/>
    </source>
</evidence>